<evidence type="ECO:0000313" key="2">
    <source>
        <dbReference type="EMBL" id="KZS90605.1"/>
    </source>
</evidence>
<feature type="compositionally biased region" description="Low complexity" evidence="1">
    <location>
        <begin position="53"/>
        <end position="62"/>
    </location>
</feature>
<name>A0A164RJ88_9AGAM</name>
<sequence>MAPVRTHPTPLANICLQSEAHKAAVAHIFRRYYPRSPTSPISNISYYARRSTPPSSKPSSKPADLGALLSSTFLQDDILVPTVPAVPNAPSSTSYDGVRARPRRLDRAWYKVKERLRDHGWSEEEFDNLKEFVLTFATKNLKMGVAFRDVPLESKESLHLNAIKQFPALEEFDDHWPTADVLQMHLSAIRSKERVRIPKPYDMMGRKGGVLKKTT</sequence>
<evidence type="ECO:0000313" key="3">
    <source>
        <dbReference type="Proteomes" id="UP000076722"/>
    </source>
</evidence>
<feature type="region of interest" description="Disordered" evidence="1">
    <location>
        <begin position="43"/>
        <end position="62"/>
    </location>
</feature>
<evidence type="ECO:0000256" key="1">
    <source>
        <dbReference type="SAM" id="MobiDB-lite"/>
    </source>
</evidence>
<protein>
    <submittedName>
        <fullName evidence="2">Uncharacterized protein</fullName>
    </submittedName>
</protein>
<dbReference type="Proteomes" id="UP000076722">
    <property type="component" value="Unassembled WGS sequence"/>
</dbReference>
<organism evidence="2 3">
    <name type="scientific">Sistotremastrum niveocremeum HHB9708</name>
    <dbReference type="NCBI Taxonomy" id="1314777"/>
    <lineage>
        <taxon>Eukaryota</taxon>
        <taxon>Fungi</taxon>
        <taxon>Dikarya</taxon>
        <taxon>Basidiomycota</taxon>
        <taxon>Agaricomycotina</taxon>
        <taxon>Agaricomycetes</taxon>
        <taxon>Sistotremastrales</taxon>
        <taxon>Sistotremastraceae</taxon>
        <taxon>Sertulicium</taxon>
        <taxon>Sertulicium niveocremeum</taxon>
    </lineage>
</organism>
<proteinExistence type="predicted"/>
<reference evidence="2 3" key="1">
    <citation type="journal article" date="2016" name="Mol. Biol. Evol.">
        <title>Comparative Genomics of Early-Diverging Mushroom-Forming Fungi Provides Insights into the Origins of Lignocellulose Decay Capabilities.</title>
        <authorList>
            <person name="Nagy L.G."/>
            <person name="Riley R."/>
            <person name="Tritt A."/>
            <person name="Adam C."/>
            <person name="Daum C."/>
            <person name="Floudas D."/>
            <person name="Sun H."/>
            <person name="Yadav J.S."/>
            <person name="Pangilinan J."/>
            <person name="Larsson K.H."/>
            <person name="Matsuura K."/>
            <person name="Barry K."/>
            <person name="Labutti K."/>
            <person name="Kuo R."/>
            <person name="Ohm R.A."/>
            <person name="Bhattacharya S.S."/>
            <person name="Shirouzu T."/>
            <person name="Yoshinaga Y."/>
            <person name="Martin F.M."/>
            <person name="Grigoriev I.V."/>
            <person name="Hibbett D.S."/>
        </authorList>
    </citation>
    <scope>NUCLEOTIDE SEQUENCE [LARGE SCALE GENOMIC DNA]</scope>
    <source>
        <strain evidence="2 3">HHB9708</strain>
    </source>
</reference>
<dbReference type="AlphaFoldDB" id="A0A164RJ88"/>
<keyword evidence="3" id="KW-1185">Reference proteome</keyword>
<dbReference type="OrthoDB" id="3067928at2759"/>
<dbReference type="EMBL" id="KV419420">
    <property type="protein sequence ID" value="KZS90605.1"/>
    <property type="molecule type" value="Genomic_DNA"/>
</dbReference>
<accession>A0A164RJ88</accession>
<gene>
    <name evidence="2" type="ORF">SISNIDRAFT_468384</name>
</gene>